<name>A0ABW4XJB7_9GAMM</name>
<dbReference type="InterPro" id="IPR011990">
    <property type="entry name" value="TPR-like_helical_dom_sf"/>
</dbReference>
<gene>
    <name evidence="1" type="ORF">ACFSJ3_06570</name>
</gene>
<dbReference type="Pfam" id="PF07024">
    <property type="entry name" value="ImpE"/>
    <property type="match status" value="1"/>
</dbReference>
<dbReference type="EMBL" id="JBHUHT010000009">
    <property type="protein sequence ID" value="MFD2095647.1"/>
    <property type="molecule type" value="Genomic_DNA"/>
</dbReference>
<dbReference type="SUPFAM" id="SSF144059">
    <property type="entry name" value="ImpE-like"/>
    <property type="match status" value="1"/>
</dbReference>
<organism evidence="1 2">
    <name type="scientific">Corallincola platygyrae</name>
    <dbReference type="NCBI Taxonomy" id="1193278"/>
    <lineage>
        <taxon>Bacteria</taxon>
        <taxon>Pseudomonadati</taxon>
        <taxon>Pseudomonadota</taxon>
        <taxon>Gammaproteobacteria</taxon>
        <taxon>Alteromonadales</taxon>
        <taxon>Psychromonadaceae</taxon>
        <taxon>Corallincola</taxon>
    </lineage>
</organism>
<protein>
    <submittedName>
        <fullName evidence="1">Type VI secretion system accessory protein TagJ</fullName>
    </submittedName>
</protein>
<dbReference type="Gene3D" id="1.25.40.10">
    <property type="entry name" value="Tetratricopeptide repeat domain"/>
    <property type="match status" value="1"/>
</dbReference>
<accession>A0ABW4XJB7</accession>
<evidence type="ECO:0000313" key="1">
    <source>
        <dbReference type="EMBL" id="MFD2095647.1"/>
    </source>
</evidence>
<dbReference type="RefSeq" id="WP_345340282.1">
    <property type="nucleotide sequence ID" value="NZ_BAABLI010000014.1"/>
</dbReference>
<reference evidence="2" key="1">
    <citation type="journal article" date="2019" name="Int. J. Syst. Evol. Microbiol.">
        <title>The Global Catalogue of Microorganisms (GCM) 10K type strain sequencing project: providing services to taxonomists for standard genome sequencing and annotation.</title>
        <authorList>
            <consortium name="The Broad Institute Genomics Platform"/>
            <consortium name="The Broad Institute Genome Sequencing Center for Infectious Disease"/>
            <person name="Wu L."/>
            <person name="Ma J."/>
        </authorList>
    </citation>
    <scope>NUCLEOTIDE SEQUENCE [LARGE SCALE GENOMIC DNA]</scope>
    <source>
        <strain evidence="2">CGMCC 1.10992</strain>
    </source>
</reference>
<proteinExistence type="predicted"/>
<dbReference type="Proteomes" id="UP001597380">
    <property type="component" value="Unassembled WGS sequence"/>
</dbReference>
<comment type="caution">
    <text evidence="1">The sequence shown here is derived from an EMBL/GenBank/DDBJ whole genome shotgun (WGS) entry which is preliminary data.</text>
</comment>
<keyword evidence="2" id="KW-1185">Reference proteome</keyword>
<sequence>MDIKKLISSGELNRTIELLADGLRSDPMNIDVRSQYIELLCLDGQLQLADSQLDMLVKQHPECLGGAVNLRQLVRAAQARIDFSKGADSATLLAGDKTQFGALVKMRLGIMNDDKDLITKAKQVLESYKVDKPIAINDTAVLHCRDGDDTFSQFLECFGTNGHYYLLAVDQIEKMSFLPVSSLIENVWRRVQLTVKDGLSGEVFVPLTYVNSETESQKLGRETDWLSLCGGLIYEGVGLKTWLVGEEGMTLQAISSISEAFETDPVEPA</sequence>
<evidence type="ECO:0000313" key="2">
    <source>
        <dbReference type="Proteomes" id="UP001597380"/>
    </source>
</evidence>
<dbReference type="InterPro" id="IPR009211">
    <property type="entry name" value="TagJ"/>
</dbReference>